<evidence type="ECO:0000256" key="3">
    <source>
        <dbReference type="ARBA" id="ARBA00022643"/>
    </source>
</evidence>
<proteinExistence type="predicted"/>
<keyword evidence="4" id="KW-0560">Oxidoreductase</keyword>
<organism evidence="6 7">
    <name type="scientific">Malikia spinosa</name>
    <dbReference type="NCBI Taxonomy" id="86180"/>
    <lineage>
        <taxon>Bacteria</taxon>
        <taxon>Pseudomonadati</taxon>
        <taxon>Pseudomonadota</taxon>
        <taxon>Betaproteobacteria</taxon>
        <taxon>Burkholderiales</taxon>
        <taxon>Comamonadaceae</taxon>
        <taxon>Malikia</taxon>
    </lineage>
</organism>
<evidence type="ECO:0000259" key="5">
    <source>
        <dbReference type="Pfam" id="PF12766"/>
    </source>
</evidence>
<dbReference type="GO" id="GO:0004733">
    <property type="term" value="F:pyridoxamine phosphate oxidase activity"/>
    <property type="evidence" value="ECO:0007669"/>
    <property type="project" value="InterPro"/>
</dbReference>
<evidence type="ECO:0000256" key="4">
    <source>
        <dbReference type="ARBA" id="ARBA00023002"/>
    </source>
</evidence>
<name>A0A2S9KEN5_9BURK</name>
<accession>A0A2S9KEN5</accession>
<dbReference type="GO" id="GO:0008615">
    <property type="term" value="P:pyridoxine biosynthetic process"/>
    <property type="evidence" value="ECO:0007669"/>
    <property type="project" value="InterPro"/>
</dbReference>
<dbReference type="Proteomes" id="UP000238326">
    <property type="component" value="Unassembled WGS sequence"/>
</dbReference>
<feature type="domain" description="Pyridoxamine 5'-phosphate oxidase Alr4036 family FMN-binding" evidence="5">
    <location>
        <begin position="19"/>
        <end position="106"/>
    </location>
</feature>
<evidence type="ECO:0000313" key="7">
    <source>
        <dbReference type="Proteomes" id="UP000238326"/>
    </source>
</evidence>
<evidence type="ECO:0000256" key="2">
    <source>
        <dbReference type="ARBA" id="ARBA00022630"/>
    </source>
</evidence>
<dbReference type="RefSeq" id="WP_105729547.1">
    <property type="nucleotide sequence ID" value="NZ_PVLR01000022.1"/>
</dbReference>
<dbReference type="GO" id="GO:0010181">
    <property type="term" value="F:FMN binding"/>
    <property type="evidence" value="ECO:0007669"/>
    <property type="project" value="InterPro"/>
</dbReference>
<dbReference type="InterPro" id="IPR000659">
    <property type="entry name" value="Pyridox_Oxase"/>
</dbReference>
<evidence type="ECO:0000256" key="1">
    <source>
        <dbReference type="ARBA" id="ARBA00001917"/>
    </source>
</evidence>
<dbReference type="OrthoDB" id="9152543at2"/>
<dbReference type="Gene3D" id="2.30.110.10">
    <property type="entry name" value="Electron Transport, Fmn-binding Protein, Chain A"/>
    <property type="match status" value="1"/>
</dbReference>
<dbReference type="PANTHER" id="PTHR10851">
    <property type="entry name" value="PYRIDOXINE-5-PHOSPHATE OXIDASE"/>
    <property type="match status" value="1"/>
</dbReference>
<reference evidence="6 7" key="1">
    <citation type="submission" date="2018-03" db="EMBL/GenBank/DDBJ databases">
        <title>Comparative genomics illustrates the genes involved in a hyperalkaliphilic mechanisms of Serpentinomonas isolated from highly-alkaline calcium-rich serpentinized springs.</title>
        <authorList>
            <person name="Suzuki S."/>
            <person name="Ishii S."/>
            <person name="Walworth N."/>
            <person name="Bird L."/>
            <person name="Kuenen J.G."/>
            <person name="Nealson K.H."/>
        </authorList>
    </citation>
    <scope>NUCLEOTIDE SEQUENCE [LARGE SCALE GENOMIC DNA]</scope>
    <source>
        <strain evidence="6 7">83</strain>
    </source>
</reference>
<comment type="cofactor">
    <cofactor evidence="1">
        <name>FMN</name>
        <dbReference type="ChEBI" id="CHEBI:58210"/>
    </cofactor>
</comment>
<dbReference type="InterPro" id="IPR012349">
    <property type="entry name" value="Split_barrel_FMN-bd"/>
</dbReference>
<dbReference type="PANTHER" id="PTHR10851:SF3">
    <property type="entry name" value="PYRIDOXINE_PYRIDOXAMINE 5'-PHOSPHATE OXIDASE 2"/>
    <property type="match status" value="1"/>
</dbReference>
<evidence type="ECO:0000313" key="6">
    <source>
        <dbReference type="EMBL" id="PRD68909.1"/>
    </source>
</evidence>
<gene>
    <name evidence="6" type="ORF">C6P61_08725</name>
</gene>
<protein>
    <submittedName>
        <fullName evidence="6">Pyridoxamine 5'-phosphate oxidase</fullName>
    </submittedName>
</protein>
<keyword evidence="7" id="KW-1185">Reference proteome</keyword>
<sequence length="189" mass="20857">MTLDPHPWARELVTLHDHAWQRLVRGVHDRHAPARHPTLATVSPDGLPKARTVVLRAADPSTGRLELHTNLHSAKIADLRVTPVAALHVWDHGSRLQIRLEADVAIATGPEVAAAWARVPEHSRSAYSSSQRPGHPIPGALDYDQQADPAVFAVLSLTIRSMELLHLGADHRRAQFTRASHWAGQWLVP</sequence>
<dbReference type="InterPro" id="IPR024624">
    <property type="entry name" value="Pyridox_Oxase_Alr4036_FMN-bd"/>
</dbReference>
<dbReference type="AlphaFoldDB" id="A0A2S9KEN5"/>
<dbReference type="EMBL" id="PVLR01000022">
    <property type="protein sequence ID" value="PRD68909.1"/>
    <property type="molecule type" value="Genomic_DNA"/>
</dbReference>
<keyword evidence="2" id="KW-0285">Flavoprotein</keyword>
<comment type="caution">
    <text evidence="6">The sequence shown here is derived from an EMBL/GenBank/DDBJ whole genome shotgun (WGS) entry which is preliminary data.</text>
</comment>
<keyword evidence="3" id="KW-0288">FMN</keyword>
<dbReference type="SUPFAM" id="SSF50475">
    <property type="entry name" value="FMN-binding split barrel"/>
    <property type="match status" value="1"/>
</dbReference>
<dbReference type="Pfam" id="PF12766">
    <property type="entry name" value="Pyridox_oxase_2"/>
    <property type="match status" value="1"/>
</dbReference>